<dbReference type="EMBL" id="BK015845">
    <property type="protein sequence ID" value="DAE27768.1"/>
    <property type="molecule type" value="Genomic_DNA"/>
</dbReference>
<proteinExistence type="predicted"/>
<reference evidence="1" key="1">
    <citation type="journal article" date="2021" name="Proc. Natl. Acad. Sci. U.S.A.">
        <title>A Catalog of Tens of Thousands of Viruses from Human Metagenomes Reveals Hidden Associations with Chronic Diseases.</title>
        <authorList>
            <person name="Tisza M.J."/>
            <person name="Buck C.B."/>
        </authorList>
    </citation>
    <scope>NUCLEOTIDE SEQUENCE</scope>
    <source>
        <strain evidence="1">CtpeS3</strain>
    </source>
</reference>
<sequence length="249" mass="29273">MADTNTIGGLHYEMMKRCYNKKSVMYSYYGAKGITVCEEWHDREVFRKWCEDNGWTKGLKVDRIDATKGYSPDNCYLGLKNTTSSKTARHAREVRQRRRRQLSYANLQKGYSSKRIYKTYFGMHTRCENIKDTNYNSYGGRGISVCKEWSGKDGFFNFYKWAMENHYTDELTIDRIDVNGNYEPNNCRWATRAEQSINRRNTIKCLYHGEMVPLSVVARENKVPYGMLRLRLEKGMDVQEAINNIKNES</sequence>
<accession>A0A8S5R8Q5</accession>
<evidence type="ECO:0000313" key="1">
    <source>
        <dbReference type="EMBL" id="DAE27768.1"/>
    </source>
</evidence>
<organism evidence="1">
    <name type="scientific">virus sp. ctpeS3</name>
    <dbReference type="NCBI Taxonomy" id="2826815"/>
    <lineage>
        <taxon>Viruses</taxon>
    </lineage>
</organism>
<name>A0A8S5R8Q5_9VIRU</name>
<protein>
    <submittedName>
        <fullName evidence="1">Uncharacterized protein</fullName>
    </submittedName>
</protein>